<gene>
    <name evidence="4" type="ORF">Tco_0953838</name>
</gene>
<evidence type="ECO:0000256" key="2">
    <source>
        <dbReference type="SAM" id="MobiDB-lite"/>
    </source>
</evidence>
<keyword evidence="3" id="KW-0812">Transmembrane</keyword>
<name>A0ABQ5E2W3_9ASTR</name>
<organism evidence="4 5">
    <name type="scientific">Tanacetum coccineum</name>
    <dbReference type="NCBI Taxonomy" id="301880"/>
    <lineage>
        <taxon>Eukaryota</taxon>
        <taxon>Viridiplantae</taxon>
        <taxon>Streptophyta</taxon>
        <taxon>Embryophyta</taxon>
        <taxon>Tracheophyta</taxon>
        <taxon>Spermatophyta</taxon>
        <taxon>Magnoliopsida</taxon>
        <taxon>eudicotyledons</taxon>
        <taxon>Gunneridae</taxon>
        <taxon>Pentapetalae</taxon>
        <taxon>asterids</taxon>
        <taxon>campanulids</taxon>
        <taxon>Asterales</taxon>
        <taxon>Asteraceae</taxon>
        <taxon>Asteroideae</taxon>
        <taxon>Anthemideae</taxon>
        <taxon>Anthemidinae</taxon>
        <taxon>Tanacetum</taxon>
    </lineage>
</organism>
<feature type="region of interest" description="Disordered" evidence="2">
    <location>
        <begin position="1"/>
        <end position="128"/>
    </location>
</feature>
<evidence type="ECO:0000256" key="1">
    <source>
        <dbReference type="SAM" id="Coils"/>
    </source>
</evidence>
<dbReference type="EMBL" id="BQNB010015873">
    <property type="protein sequence ID" value="GJT45123.1"/>
    <property type="molecule type" value="Genomic_DNA"/>
</dbReference>
<keyword evidence="3" id="KW-0472">Membrane</keyword>
<proteinExistence type="predicted"/>
<sequence>MPPPPPANLGVDVAADAAAVPQPTSPLVEPQPVSTSSPVRQPIPSLVRDPSPRPMSPRPSPVRPQSPTRQPTPSPVRQPTPPPSRPSQTNPFPFMEDDFSKGDYYVSPTRSNDAPPTTGQSAGGAEEPDALTIMSTKLDRCLEKVRVLESELNNIKKTLGSAVLKLVARVKKLEGKVRKTKRRVIISDSGDEEASTKTDFDLEALSELVNATLGSASQIEVEASVTLSQASRDAQLRSDGTPERSYQRKDLRRRLRKQSSIPAFEKFQAQVAAVGTSIPADGVPAVSIPAGSSNVSAVSSSEKGKAPVVDETSKADLLFAQERALKNLHDAMLGEELARKVQAEEETMARQVMYMFVDVPYPLSIKLMERMLKHKLELARDVVGNDLTTAEQLISFIKSHLLQLKLLFLEFDAASSWFKVSQSASIVFVFLLLLVVALAAAHSQVSILKLTSEDLSRNLKLTGSNSSLGEDC</sequence>
<keyword evidence="5" id="KW-1185">Reference proteome</keyword>
<evidence type="ECO:0000313" key="5">
    <source>
        <dbReference type="Proteomes" id="UP001151760"/>
    </source>
</evidence>
<feature type="compositionally biased region" description="Polar residues" evidence="2">
    <location>
        <begin position="108"/>
        <end position="120"/>
    </location>
</feature>
<reference evidence="4" key="2">
    <citation type="submission" date="2022-01" db="EMBL/GenBank/DDBJ databases">
        <authorList>
            <person name="Yamashiro T."/>
            <person name="Shiraishi A."/>
            <person name="Satake H."/>
            <person name="Nakayama K."/>
        </authorList>
    </citation>
    <scope>NUCLEOTIDE SEQUENCE</scope>
</reference>
<comment type="caution">
    <text evidence="4">The sequence shown here is derived from an EMBL/GenBank/DDBJ whole genome shotgun (WGS) entry which is preliminary data.</text>
</comment>
<reference evidence="4" key="1">
    <citation type="journal article" date="2022" name="Int. J. Mol. Sci.">
        <title>Draft Genome of Tanacetum Coccineum: Genomic Comparison of Closely Related Tanacetum-Family Plants.</title>
        <authorList>
            <person name="Yamashiro T."/>
            <person name="Shiraishi A."/>
            <person name="Nakayama K."/>
            <person name="Satake H."/>
        </authorList>
    </citation>
    <scope>NUCLEOTIDE SEQUENCE</scope>
</reference>
<evidence type="ECO:0000313" key="4">
    <source>
        <dbReference type="EMBL" id="GJT45123.1"/>
    </source>
</evidence>
<protein>
    <submittedName>
        <fullName evidence="4">Uncharacterized protein</fullName>
    </submittedName>
</protein>
<dbReference type="Proteomes" id="UP001151760">
    <property type="component" value="Unassembled WGS sequence"/>
</dbReference>
<feature type="coiled-coil region" evidence="1">
    <location>
        <begin position="138"/>
        <end position="183"/>
    </location>
</feature>
<feature type="compositionally biased region" description="Pro residues" evidence="2">
    <location>
        <begin position="52"/>
        <end position="85"/>
    </location>
</feature>
<accession>A0ABQ5E2W3</accession>
<keyword evidence="3" id="KW-1133">Transmembrane helix</keyword>
<feature type="compositionally biased region" description="Basic and acidic residues" evidence="2">
    <location>
        <begin position="234"/>
        <end position="249"/>
    </location>
</feature>
<evidence type="ECO:0000256" key="3">
    <source>
        <dbReference type="SAM" id="Phobius"/>
    </source>
</evidence>
<feature type="region of interest" description="Disordered" evidence="2">
    <location>
        <begin position="230"/>
        <end position="250"/>
    </location>
</feature>
<feature type="compositionally biased region" description="Low complexity" evidence="2">
    <location>
        <begin position="11"/>
        <end position="20"/>
    </location>
</feature>
<keyword evidence="1" id="KW-0175">Coiled coil</keyword>
<feature type="transmembrane region" description="Helical" evidence="3">
    <location>
        <begin position="423"/>
        <end position="441"/>
    </location>
</feature>